<dbReference type="AlphaFoldDB" id="A0A4Y2AHX4"/>
<sequence>MDLVILNRGQMPRTTSEPVTPLRTSVQTRGRAFGPHGFSTRPGYTTIIRWNRVSDWNPSAPDRGLTIRLPWPLPCCRRNVRMLRCGSTELVLPSCYCHYFCNVLYRNHFVKLPCYRRSDTIFLQCCMETVQEGR</sequence>
<name>A0A4Y2AHX4_ARAVE</name>
<keyword evidence="2" id="KW-1185">Reference proteome</keyword>
<evidence type="ECO:0000313" key="1">
    <source>
        <dbReference type="EMBL" id="GBL78856.1"/>
    </source>
</evidence>
<gene>
    <name evidence="1" type="ORF">AVEN_48846_1</name>
</gene>
<dbReference type="EMBL" id="BGPR01000017">
    <property type="protein sequence ID" value="GBL78856.1"/>
    <property type="molecule type" value="Genomic_DNA"/>
</dbReference>
<dbReference type="Proteomes" id="UP000499080">
    <property type="component" value="Unassembled WGS sequence"/>
</dbReference>
<proteinExistence type="predicted"/>
<comment type="caution">
    <text evidence="1">The sequence shown here is derived from an EMBL/GenBank/DDBJ whole genome shotgun (WGS) entry which is preliminary data.</text>
</comment>
<protein>
    <submittedName>
        <fullName evidence="1">Uncharacterized protein</fullName>
    </submittedName>
</protein>
<organism evidence="1 2">
    <name type="scientific">Araneus ventricosus</name>
    <name type="common">Orbweaver spider</name>
    <name type="synonym">Epeira ventricosa</name>
    <dbReference type="NCBI Taxonomy" id="182803"/>
    <lineage>
        <taxon>Eukaryota</taxon>
        <taxon>Metazoa</taxon>
        <taxon>Ecdysozoa</taxon>
        <taxon>Arthropoda</taxon>
        <taxon>Chelicerata</taxon>
        <taxon>Arachnida</taxon>
        <taxon>Araneae</taxon>
        <taxon>Araneomorphae</taxon>
        <taxon>Entelegynae</taxon>
        <taxon>Araneoidea</taxon>
        <taxon>Araneidae</taxon>
        <taxon>Araneus</taxon>
    </lineage>
</organism>
<reference evidence="1 2" key="1">
    <citation type="journal article" date="2019" name="Sci. Rep.">
        <title>Orb-weaving spider Araneus ventricosus genome elucidates the spidroin gene catalogue.</title>
        <authorList>
            <person name="Kono N."/>
            <person name="Nakamura H."/>
            <person name="Ohtoshi R."/>
            <person name="Moran D.A.P."/>
            <person name="Shinohara A."/>
            <person name="Yoshida Y."/>
            <person name="Fujiwara M."/>
            <person name="Mori M."/>
            <person name="Tomita M."/>
            <person name="Arakawa K."/>
        </authorList>
    </citation>
    <scope>NUCLEOTIDE SEQUENCE [LARGE SCALE GENOMIC DNA]</scope>
</reference>
<accession>A0A4Y2AHX4</accession>
<evidence type="ECO:0000313" key="2">
    <source>
        <dbReference type="Proteomes" id="UP000499080"/>
    </source>
</evidence>